<keyword evidence="2" id="KW-1185">Reference proteome</keyword>
<dbReference type="EMBL" id="CAJVQB010018624">
    <property type="protein sequence ID" value="CAG8788317.1"/>
    <property type="molecule type" value="Genomic_DNA"/>
</dbReference>
<name>A0ABN7VN98_GIGMA</name>
<protein>
    <submittedName>
        <fullName evidence="1">5379_t:CDS:1</fullName>
    </submittedName>
</protein>
<organism evidence="1 2">
    <name type="scientific">Gigaspora margarita</name>
    <dbReference type="NCBI Taxonomy" id="4874"/>
    <lineage>
        <taxon>Eukaryota</taxon>
        <taxon>Fungi</taxon>
        <taxon>Fungi incertae sedis</taxon>
        <taxon>Mucoromycota</taxon>
        <taxon>Glomeromycotina</taxon>
        <taxon>Glomeromycetes</taxon>
        <taxon>Diversisporales</taxon>
        <taxon>Gigasporaceae</taxon>
        <taxon>Gigaspora</taxon>
    </lineage>
</organism>
<comment type="caution">
    <text evidence="1">The sequence shown here is derived from an EMBL/GenBank/DDBJ whole genome shotgun (WGS) entry which is preliminary data.</text>
</comment>
<accession>A0ABN7VN98</accession>
<gene>
    <name evidence="1" type="ORF">GMARGA_LOCUS20819</name>
</gene>
<proteinExistence type="predicted"/>
<reference evidence="1 2" key="1">
    <citation type="submission" date="2021-06" db="EMBL/GenBank/DDBJ databases">
        <authorList>
            <person name="Kallberg Y."/>
            <person name="Tangrot J."/>
            <person name="Rosling A."/>
        </authorList>
    </citation>
    <scope>NUCLEOTIDE SEQUENCE [LARGE SCALE GENOMIC DNA]</scope>
    <source>
        <strain evidence="1 2">120-4 pot B 10/14</strain>
    </source>
</reference>
<evidence type="ECO:0000313" key="2">
    <source>
        <dbReference type="Proteomes" id="UP000789901"/>
    </source>
</evidence>
<evidence type="ECO:0000313" key="1">
    <source>
        <dbReference type="EMBL" id="CAG8788317.1"/>
    </source>
</evidence>
<sequence length="118" mass="13716">ESDKFDEFDESYGLDEYDNRNEFNEFNESNEKSRIISEFIAADMGIQKLSVILKEHPDIVYASNLINIHDIVQQYRVCNQHNESDLGDQCSASIISFEIPVVNDRSKRQKLDQESHNT</sequence>
<feature type="non-terminal residue" evidence="1">
    <location>
        <position position="1"/>
    </location>
</feature>
<dbReference type="Proteomes" id="UP000789901">
    <property type="component" value="Unassembled WGS sequence"/>
</dbReference>